<dbReference type="InterPro" id="IPR010359">
    <property type="entry name" value="IrrE_HExxH"/>
</dbReference>
<dbReference type="InterPro" id="IPR013610">
    <property type="entry name" value="ArdC_N"/>
</dbReference>
<dbReference type="Proteomes" id="UP000070366">
    <property type="component" value="Unassembled WGS sequence"/>
</dbReference>
<evidence type="ECO:0000313" key="6">
    <source>
        <dbReference type="EMBL" id="KXK66686.1"/>
    </source>
</evidence>
<keyword evidence="7" id="KW-1185">Reference proteome</keyword>
<evidence type="ECO:0008006" key="8">
    <source>
        <dbReference type="Google" id="ProtNLM"/>
    </source>
</evidence>
<evidence type="ECO:0000313" key="7">
    <source>
        <dbReference type="Proteomes" id="UP000070366"/>
    </source>
</evidence>
<dbReference type="RefSeq" id="WP_082771023.1">
    <property type="nucleotide sequence ID" value="NZ_CP029256.1"/>
</dbReference>
<accession>A0A136Q7Z4</accession>
<dbReference type="Pfam" id="PF06114">
    <property type="entry name" value="Peptidase_M78"/>
    <property type="match status" value="1"/>
</dbReference>
<proteinExistence type="predicted"/>
<feature type="domain" description="DUF4316" evidence="5">
    <location>
        <begin position="423"/>
        <end position="465"/>
    </location>
</feature>
<dbReference type="Gene3D" id="1.10.10.2910">
    <property type="match status" value="1"/>
</dbReference>
<dbReference type="PATRIC" id="fig|626937.4.peg.507"/>
<dbReference type="Pfam" id="PF14191">
    <property type="entry name" value="YodL"/>
    <property type="match status" value="1"/>
</dbReference>
<feature type="domain" description="IrrE N-terminal-like" evidence="2">
    <location>
        <begin position="172"/>
        <end position="240"/>
    </location>
</feature>
<comment type="caution">
    <text evidence="6">The sequence shown here is derived from an EMBL/GenBank/DDBJ whole genome shotgun (WGS) entry which is preliminary data.</text>
</comment>
<feature type="region of interest" description="Disordered" evidence="1">
    <location>
        <begin position="471"/>
        <end position="518"/>
    </location>
</feature>
<feature type="compositionally biased region" description="Basic and acidic residues" evidence="1">
    <location>
        <begin position="471"/>
        <end position="504"/>
    </location>
</feature>
<organism evidence="6 7">
    <name type="scientific">Christensenella minuta</name>
    <dbReference type="NCBI Taxonomy" id="626937"/>
    <lineage>
        <taxon>Bacteria</taxon>
        <taxon>Bacillati</taxon>
        <taxon>Bacillota</taxon>
        <taxon>Clostridia</taxon>
        <taxon>Christensenellales</taxon>
        <taxon>Christensenellaceae</taxon>
        <taxon>Christensenella</taxon>
    </lineage>
</organism>
<dbReference type="InterPro" id="IPR025465">
    <property type="entry name" value="DUF4316"/>
</dbReference>
<dbReference type="OrthoDB" id="2875909at2"/>
<protein>
    <recommendedName>
        <fullName evidence="8">DUF4316 domain-containing protein</fullName>
    </recommendedName>
</protein>
<dbReference type="KEGG" id="cmiu:B1H56_07020"/>
<dbReference type="Pfam" id="PF14195">
    <property type="entry name" value="DUF4316"/>
    <property type="match status" value="1"/>
</dbReference>
<sequence length="518" mass="58798">MQEITDKLEQGVKEIFESDQFKEYLSTMSKFYDYSINNSMLIFLQKPDASHVAGFRAWEKKFDRHVIKGQKGLKIIAPTKFKVLEKENKTAPKTGKPVIGSDGKPVKETVEKEMIGYHTVTVFDVSQTYGKELPEIPMSMLSGKVPNYKRFFDALEKVSPVPIDFETIEGSANGYYSFADKRIAIKKDMSEAQTIKTTIHEISHAKLHDLDLKTTEDKQKLPYDKQTREVQAESVAYCVCQHYGLDTSSYSFGYVAGWSSGKETAELKASLNVIRKTAAEIITDVDAQIATLNMEQTQESEKAPGLIENKDTFSIYQLTDKATEKYGFISLNSLRADGVAVDPANYRYLYNGEFPKDKTLEDIYVRFNLYRPENFIGHSLSVSDVIVTQRDGMEKAYYVDRFGFTEVPDFMTLLQEQRQTPINPLETAEKSTEQNYNMIDGQINNTPTVDELEKRAKAGETISITEIIKANKADKARAASKDEKRPSIRAQLKKDKQSVARGERPAQQPKQNNKEREV</sequence>
<dbReference type="AlphaFoldDB" id="A0A136Q7Z4"/>
<reference evidence="6 7" key="1">
    <citation type="submission" date="2016-02" db="EMBL/GenBank/DDBJ databases">
        <authorList>
            <person name="Wen L."/>
            <person name="He K."/>
            <person name="Yang H."/>
        </authorList>
    </citation>
    <scope>NUCLEOTIDE SEQUENCE [LARGE SCALE GENOMIC DNA]</scope>
    <source>
        <strain evidence="6 7">DSM 22607</strain>
    </source>
</reference>
<name>A0A136Q7Z4_9FIRM</name>
<gene>
    <name evidence="6" type="ORF">HMPREF3293_00517</name>
</gene>
<evidence type="ECO:0000259" key="2">
    <source>
        <dbReference type="Pfam" id="PF06114"/>
    </source>
</evidence>
<dbReference type="STRING" id="626937.HMPREF3293_00517"/>
<feature type="domain" description="YodL-like" evidence="4">
    <location>
        <begin position="313"/>
        <end position="410"/>
    </location>
</feature>
<evidence type="ECO:0000259" key="3">
    <source>
        <dbReference type="Pfam" id="PF08401"/>
    </source>
</evidence>
<dbReference type="GO" id="GO:0003697">
    <property type="term" value="F:single-stranded DNA binding"/>
    <property type="evidence" value="ECO:0007669"/>
    <property type="project" value="InterPro"/>
</dbReference>
<evidence type="ECO:0000256" key="1">
    <source>
        <dbReference type="SAM" id="MobiDB-lite"/>
    </source>
</evidence>
<evidence type="ECO:0000259" key="5">
    <source>
        <dbReference type="Pfam" id="PF14195"/>
    </source>
</evidence>
<dbReference type="EMBL" id="LSZW01000035">
    <property type="protein sequence ID" value="KXK66686.1"/>
    <property type="molecule type" value="Genomic_DNA"/>
</dbReference>
<evidence type="ECO:0000259" key="4">
    <source>
        <dbReference type="Pfam" id="PF14191"/>
    </source>
</evidence>
<feature type="domain" description="N-terminal" evidence="3">
    <location>
        <begin position="1"/>
        <end position="123"/>
    </location>
</feature>
<dbReference type="Pfam" id="PF08401">
    <property type="entry name" value="ArdcN"/>
    <property type="match status" value="1"/>
</dbReference>
<dbReference type="InterPro" id="IPR025923">
    <property type="entry name" value="YodL-like_dom"/>
</dbReference>